<accession>A0A7Z7PS55</accession>
<dbReference type="AlphaFoldDB" id="A0A7Z7PS55"/>
<protein>
    <submittedName>
        <fullName evidence="1">Uncharacterized protein</fullName>
    </submittedName>
</protein>
<reference evidence="1 2" key="1">
    <citation type="submission" date="2017-01" db="EMBL/GenBank/DDBJ databases">
        <authorList>
            <person name="Erauso G."/>
        </authorList>
    </citation>
    <scope>NUCLEOTIDE SEQUENCE [LARGE SCALE GENOMIC DNA]</scope>
    <source>
        <strain evidence="1">MESINF1</strain>
    </source>
</reference>
<sequence length="54" mass="6083">MNNGDCNYPVRNRHTPQLVITDSITAYTIYALGQSTDLDPLMAAASTRRRSHFQ</sequence>
<dbReference type="EMBL" id="LS974202">
    <property type="protein sequence ID" value="SSC13481.1"/>
    <property type="molecule type" value="Genomic_DNA"/>
</dbReference>
<gene>
    <name evidence="1" type="ORF">MESINF_2041</name>
</gene>
<dbReference type="Proteomes" id="UP000250796">
    <property type="component" value="Chromosome MESINF"/>
</dbReference>
<dbReference type="KEGG" id="minf:MESINF_2041"/>
<keyword evidence="2" id="KW-1185">Reference proteome</keyword>
<name>A0A7Z7PS55_9BACT</name>
<proteinExistence type="predicted"/>
<evidence type="ECO:0000313" key="1">
    <source>
        <dbReference type="EMBL" id="SSC13481.1"/>
    </source>
</evidence>
<organism evidence="1 2">
    <name type="scientific">Mesotoga infera</name>
    <dbReference type="NCBI Taxonomy" id="1236046"/>
    <lineage>
        <taxon>Bacteria</taxon>
        <taxon>Thermotogati</taxon>
        <taxon>Thermotogota</taxon>
        <taxon>Thermotogae</taxon>
        <taxon>Kosmotogales</taxon>
        <taxon>Kosmotogaceae</taxon>
        <taxon>Mesotoga</taxon>
    </lineage>
</organism>
<evidence type="ECO:0000313" key="2">
    <source>
        <dbReference type="Proteomes" id="UP000250796"/>
    </source>
</evidence>